<gene>
    <name evidence="2" type="ORF">Tco_1114477</name>
</gene>
<evidence type="ECO:0000313" key="3">
    <source>
        <dbReference type="Proteomes" id="UP001151760"/>
    </source>
</evidence>
<dbReference type="EMBL" id="BQNB010021220">
    <property type="protein sequence ID" value="GJU04139.1"/>
    <property type="molecule type" value="Genomic_DNA"/>
</dbReference>
<organism evidence="2 3">
    <name type="scientific">Tanacetum coccineum</name>
    <dbReference type="NCBI Taxonomy" id="301880"/>
    <lineage>
        <taxon>Eukaryota</taxon>
        <taxon>Viridiplantae</taxon>
        <taxon>Streptophyta</taxon>
        <taxon>Embryophyta</taxon>
        <taxon>Tracheophyta</taxon>
        <taxon>Spermatophyta</taxon>
        <taxon>Magnoliopsida</taxon>
        <taxon>eudicotyledons</taxon>
        <taxon>Gunneridae</taxon>
        <taxon>Pentapetalae</taxon>
        <taxon>asterids</taxon>
        <taxon>campanulids</taxon>
        <taxon>Asterales</taxon>
        <taxon>Asteraceae</taxon>
        <taxon>Asteroideae</taxon>
        <taxon>Anthemideae</taxon>
        <taxon>Anthemidinae</taxon>
        <taxon>Tanacetum</taxon>
    </lineage>
</organism>
<proteinExistence type="predicted"/>
<dbReference type="Proteomes" id="UP001151760">
    <property type="component" value="Unassembled WGS sequence"/>
</dbReference>
<evidence type="ECO:0000313" key="2">
    <source>
        <dbReference type="EMBL" id="GJU04139.1"/>
    </source>
</evidence>
<keyword evidence="3" id="KW-1185">Reference proteome</keyword>
<feature type="region of interest" description="Disordered" evidence="1">
    <location>
        <begin position="140"/>
        <end position="185"/>
    </location>
</feature>
<sequence>MLVIQAAKGEGSGHPSEPQPPPFIAQPTNEEPIPTDVSSSHQKTQTSRQALKEVTELPQTSEPIPNVPDEAVYIEWDDKVGRATTTAASLDAAHASDVSTAGAAVTTDGASISTDSPPRVSTTKDISIAETLMYIRRSAAKDKAAGSSKRDAEEELDQGSSKRQKTSENSEPAEESKKKEDDELSQEELQQLMIIVLEEGMNRLYDTCGVHHVSTKDGIDIYMIVEKEYPLSRGVLTQMLAAKLLVEENNEMSRELLRKIFMMAERPRSSVPLSLSVDLNIKYPKSTLAEDSSASVLQALKRSSSIFTLVYVAVQKLRKTLARASVQLVYKWLEENIESIIGINKDDIDEEDDESSTMEPPSRNEAIKAAITLNNFLLSYEKTTPEVLTMLRKIRDEIQGEIDFNKKQKTIESFFKKPS</sequence>
<reference evidence="2" key="1">
    <citation type="journal article" date="2022" name="Int. J. Mol. Sci.">
        <title>Draft Genome of Tanacetum Coccineum: Genomic Comparison of Closely Related Tanacetum-Family Plants.</title>
        <authorList>
            <person name="Yamashiro T."/>
            <person name="Shiraishi A."/>
            <person name="Nakayama K."/>
            <person name="Satake H."/>
        </authorList>
    </citation>
    <scope>NUCLEOTIDE SEQUENCE</scope>
</reference>
<reference evidence="2" key="2">
    <citation type="submission" date="2022-01" db="EMBL/GenBank/DDBJ databases">
        <authorList>
            <person name="Yamashiro T."/>
            <person name="Shiraishi A."/>
            <person name="Satake H."/>
            <person name="Nakayama K."/>
        </authorList>
    </citation>
    <scope>NUCLEOTIDE SEQUENCE</scope>
</reference>
<feature type="region of interest" description="Disordered" evidence="1">
    <location>
        <begin position="1"/>
        <end position="69"/>
    </location>
</feature>
<evidence type="ECO:0000256" key="1">
    <source>
        <dbReference type="SAM" id="MobiDB-lite"/>
    </source>
</evidence>
<name>A0ABQ5IYW1_9ASTR</name>
<comment type="caution">
    <text evidence="2">The sequence shown here is derived from an EMBL/GenBank/DDBJ whole genome shotgun (WGS) entry which is preliminary data.</text>
</comment>
<accession>A0ABQ5IYW1</accession>
<protein>
    <submittedName>
        <fullName evidence="2">Uncharacterized protein</fullName>
    </submittedName>
</protein>
<feature type="compositionally biased region" description="Polar residues" evidence="1">
    <location>
        <begin position="36"/>
        <end position="49"/>
    </location>
</feature>
<feature type="compositionally biased region" description="Basic and acidic residues" evidence="1">
    <location>
        <begin position="140"/>
        <end position="152"/>
    </location>
</feature>